<dbReference type="PANTHER" id="PTHR47260">
    <property type="entry name" value="UPF0644 PROTEIN PB2B4.06"/>
    <property type="match status" value="1"/>
</dbReference>
<dbReference type="PANTHER" id="PTHR47260:SF1">
    <property type="entry name" value="UPF0644 PROTEIN PB2B4.06"/>
    <property type="match status" value="1"/>
</dbReference>
<feature type="transmembrane region" description="Helical" evidence="2">
    <location>
        <begin position="101"/>
        <end position="122"/>
    </location>
</feature>
<keyword evidence="5" id="KW-1185">Reference proteome</keyword>
<dbReference type="CDD" id="cd03443">
    <property type="entry name" value="PaaI_thioesterase"/>
    <property type="match status" value="1"/>
</dbReference>
<feature type="compositionally biased region" description="Pro residues" evidence="1">
    <location>
        <begin position="65"/>
        <end position="87"/>
    </location>
</feature>
<comment type="caution">
    <text evidence="4">The sequence shown here is derived from an EMBL/GenBank/DDBJ whole genome shotgun (WGS) entry which is preliminary data.</text>
</comment>
<name>A0AA39YPG0_9PEZI</name>
<dbReference type="Proteomes" id="UP001174936">
    <property type="component" value="Unassembled WGS sequence"/>
</dbReference>
<evidence type="ECO:0000256" key="2">
    <source>
        <dbReference type="SAM" id="Phobius"/>
    </source>
</evidence>
<keyword evidence="2" id="KW-0472">Membrane</keyword>
<dbReference type="InterPro" id="IPR029069">
    <property type="entry name" value="HotDog_dom_sf"/>
</dbReference>
<dbReference type="Gene3D" id="3.10.129.10">
    <property type="entry name" value="Hotdog Thioesterase"/>
    <property type="match status" value="1"/>
</dbReference>
<feature type="region of interest" description="Disordered" evidence="1">
    <location>
        <begin position="50"/>
        <end position="92"/>
    </location>
</feature>
<dbReference type="AlphaFoldDB" id="A0AA39YPG0"/>
<keyword evidence="2" id="KW-1133">Transmembrane helix</keyword>
<dbReference type="SUPFAM" id="SSF54637">
    <property type="entry name" value="Thioesterase/thiol ester dehydrase-isomerase"/>
    <property type="match status" value="1"/>
</dbReference>
<accession>A0AA39YPG0</accession>
<evidence type="ECO:0000256" key="1">
    <source>
        <dbReference type="SAM" id="MobiDB-lite"/>
    </source>
</evidence>
<keyword evidence="2" id="KW-0812">Transmembrane</keyword>
<protein>
    <submittedName>
        <fullName evidence="4">HotDog domain-containing protein</fullName>
    </submittedName>
</protein>
<dbReference type="EMBL" id="JAULSV010000001">
    <property type="protein sequence ID" value="KAK0656294.1"/>
    <property type="molecule type" value="Genomic_DNA"/>
</dbReference>
<proteinExistence type="predicted"/>
<sequence length="339" mass="36697">MAARISHRRVLRLAIQGQLSAPSAPIRILHPTRSQPLSAIPPRCLRRAFSTSPTRRQDPKEQTPQQPPPQQPEPVSSPPPPPASPEPPRARKTPRFTASRLLSAAAFLLFGTLAGSSLRLLIQPPSPPEPGTEDDRYTIEVLHSQAAKIPLVQQLSADPAWDSWDAYNTLTPEHRAQHIMAGTLSGSRGVGGYQRVFYNAATGEFVSVVYFGAAITGWPGVVHGGALATLLDESCGRAAFWQWGGKSGVTATLKLEYKKATLANGFYVLRVRSRSDEELPESERGKRHYKSFVDATIEDAATGAVTVTAEALFVGGVGKKNDKKGALPPLPTAEENMRF</sequence>
<evidence type="ECO:0000313" key="4">
    <source>
        <dbReference type="EMBL" id="KAK0656294.1"/>
    </source>
</evidence>
<reference evidence="4" key="1">
    <citation type="submission" date="2023-06" db="EMBL/GenBank/DDBJ databases">
        <title>Genome-scale phylogeny and comparative genomics of the fungal order Sordariales.</title>
        <authorList>
            <consortium name="Lawrence Berkeley National Laboratory"/>
            <person name="Hensen N."/>
            <person name="Bonometti L."/>
            <person name="Westerberg I."/>
            <person name="Brannstrom I.O."/>
            <person name="Guillou S."/>
            <person name="Cros-Aarteil S."/>
            <person name="Calhoun S."/>
            <person name="Haridas S."/>
            <person name="Kuo A."/>
            <person name="Mondo S."/>
            <person name="Pangilinan J."/>
            <person name="Riley R."/>
            <person name="Labutti K."/>
            <person name="Andreopoulos B."/>
            <person name="Lipzen A."/>
            <person name="Chen C."/>
            <person name="Yanf M."/>
            <person name="Daum C."/>
            <person name="Ng V."/>
            <person name="Clum A."/>
            <person name="Steindorff A."/>
            <person name="Ohm R."/>
            <person name="Martin F."/>
            <person name="Silar P."/>
            <person name="Natvig D."/>
            <person name="Lalanne C."/>
            <person name="Gautier V."/>
            <person name="Ament-Velasquez S.L."/>
            <person name="Kruys A."/>
            <person name="Hutchinson M.I."/>
            <person name="Powell A.J."/>
            <person name="Barry K."/>
            <person name="Miller A.N."/>
            <person name="Grigoriev I.V."/>
            <person name="Debuchy R."/>
            <person name="Gladieux P."/>
            <person name="Thoren M.H."/>
            <person name="Johannesson H."/>
        </authorList>
    </citation>
    <scope>NUCLEOTIDE SEQUENCE</scope>
    <source>
        <strain evidence="4">SMH2532-1</strain>
    </source>
</reference>
<evidence type="ECO:0000259" key="3">
    <source>
        <dbReference type="Pfam" id="PF03061"/>
    </source>
</evidence>
<evidence type="ECO:0000313" key="5">
    <source>
        <dbReference type="Proteomes" id="UP001174936"/>
    </source>
</evidence>
<dbReference type="InterPro" id="IPR006683">
    <property type="entry name" value="Thioestr_dom"/>
</dbReference>
<dbReference type="Pfam" id="PF03061">
    <property type="entry name" value="4HBT"/>
    <property type="match status" value="1"/>
</dbReference>
<organism evidence="4 5">
    <name type="scientific">Cercophora newfieldiana</name>
    <dbReference type="NCBI Taxonomy" id="92897"/>
    <lineage>
        <taxon>Eukaryota</taxon>
        <taxon>Fungi</taxon>
        <taxon>Dikarya</taxon>
        <taxon>Ascomycota</taxon>
        <taxon>Pezizomycotina</taxon>
        <taxon>Sordariomycetes</taxon>
        <taxon>Sordariomycetidae</taxon>
        <taxon>Sordariales</taxon>
        <taxon>Lasiosphaeriaceae</taxon>
        <taxon>Cercophora</taxon>
    </lineage>
</organism>
<feature type="domain" description="Thioesterase" evidence="3">
    <location>
        <begin position="220"/>
        <end position="260"/>
    </location>
</feature>
<dbReference type="InterPro" id="IPR052061">
    <property type="entry name" value="PTE-AB_protein"/>
</dbReference>
<gene>
    <name evidence="4" type="ORF">B0T16DRAFT_314911</name>
</gene>